<name>A0ABP8HCB1_9BACT</name>
<dbReference type="PANTHER" id="PTHR46246">
    <property type="entry name" value="GUANOSINE-3',5'-BIS(DIPHOSPHATE) 3'-PYROPHOSPHOHYDROLASE MESH1"/>
    <property type="match status" value="1"/>
</dbReference>
<keyword evidence="3" id="KW-1185">Reference proteome</keyword>
<dbReference type="InterPro" id="IPR052194">
    <property type="entry name" value="MESH1"/>
</dbReference>
<gene>
    <name evidence="2" type="ORF">GCM10023184_32530</name>
</gene>
<dbReference type="InterPro" id="IPR003607">
    <property type="entry name" value="HD/PDEase_dom"/>
</dbReference>
<proteinExistence type="predicted"/>
<dbReference type="SMART" id="SM00471">
    <property type="entry name" value="HDc"/>
    <property type="match status" value="1"/>
</dbReference>
<accession>A0ABP8HCB1</accession>
<sequence length="190" mass="21766">MDPVLERIREFADRAHGGQLRRYTPERYIVHPVRVMERCAEQGATRAQQAAALLHDVLEDTRVDEEELLRFLRSVMEAGEAQHTLALVVELTDVYTTAAYPKWKRRRRKEAETERMATISAEAQTAKYADILDNAREIVRHDPNFAPKFLKECRQALRVMKEGDAGLRAEALQVVQGGLDALPRRRNESS</sequence>
<dbReference type="EMBL" id="BAABGY010000009">
    <property type="protein sequence ID" value="GAA4336952.1"/>
    <property type="molecule type" value="Genomic_DNA"/>
</dbReference>
<reference evidence="3" key="1">
    <citation type="journal article" date="2019" name="Int. J. Syst. Evol. Microbiol.">
        <title>The Global Catalogue of Microorganisms (GCM) 10K type strain sequencing project: providing services to taxonomists for standard genome sequencing and annotation.</title>
        <authorList>
            <consortium name="The Broad Institute Genomics Platform"/>
            <consortium name="The Broad Institute Genome Sequencing Center for Infectious Disease"/>
            <person name="Wu L."/>
            <person name="Ma J."/>
        </authorList>
    </citation>
    <scope>NUCLEOTIDE SEQUENCE [LARGE SCALE GENOMIC DNA]</scope>
    <source>
        <strain evidence="3">JCM 17919</strain>
    </source>
</reference>
<evidence type="ECO:0000313" key="3">
    <source>
        <dbReference type="Proteomes" id="UP001501725"/>
    </source>
</evidence>
<protein>
    <submittedName>
        <fullName evidence="2">HD domain-containing protein</fullName>
    </submittedName>
</protein>
<dbReference type="Pfam" id="PF13328">
    <property type="entry name" value="HD_4"/>
    <property type="match status" value="1"/>
</dbReference>
<evidence type="ECO:0000259" key="1">
    <source>
        <dbReference type="SMART" id="SM00471"/>
    </source>
</evidence>
<dbReference type="PANTHER" id="PTHR46246:SF1">
    <property type="entry name" value="GUANOSINE-3',5'-BIS(DIPHOSPHATE) 3'-PYROPHOSPHOHYDROLASE MESH1"/>
    <property type="match status" value="1"/>
</dbReference>
<dbReference type="SUPFAM" id="SSF109604">
    <property type="entry name" value="HD-domain/PDEase-like"/>
    <property type="match status" value="1"/>
</dbReference>
<comment type="caution">
    <text evidence="2">The sequence shown here is derived from an EMBL/GenBank/DDBJ whole genome shotgun (WGS) entry which is preliminary data.</text>
</comment>
<dbReference type="Gene3D" id="1.10.3210.10">
    <property type="entry name" value="Hypothetical protein af1432"/>
    <property type="match status" value="1"/>
</dbReference>
<evidence type="ECO:0000313" key="2">
    <source>
        <dbReference type="EMBL" id="GAA4336952.1"/>
    </source>
</evidence>
<feature type="domain" description="HD/PDEase" evidence="1">
    <location>
        <begin position="24"/>
        <end position="144"/>
    </location>
</feature>
<dbReference type="Proteomes" id="UP001501725">
    <property type="component" value="Unassembled WGS sequence"/>
</dbReference>
<organism evidence="2 3">
    <name type="scientific">Flaviaesturariibacter amylovorans</name>
    <dbReference type="NCBI Taxonomy" id="1084520"/>
    <lineage>
        <taxon>Bacteria</taxon>
        <taxon>Pseudomonadati</taxon>
        <taxon>Bacteroidota</taxon>
        <taxon>Chitinophagia</taxon>
        <taxon>Chitinophagales</taxon>
        <taxon>Chitinophagaceae</taxon>
        <taxon>Flaviaestuariibacter</taxon>
    </lineage>
</organism>